<dbReference type="PROSITE" id="PS00041">
    <property type="entry name" value="HTH_ARAC_FAMILY_1"/>
    <property type="match status" value="1"/>
</dbReference>
<dbReference type="InterPro" id="IPR009057">
    <property type="entry name" value="Homeodomain-like_sf"/>
</dbReference>
<evidence type="ECO:0000313" key="6">
    <source>
        <dbReference type="Proteomes" id="UP001595755"/>
    </source>
</evidence>
<dbReference type="Proteomes" id="UP001595755">
    <property type="component" value="Unassembled WGS sequence"/>
</dbReference>
<dbReference type="PANTHER" id="PTHR43280:SF30">
    <property type="entry name" value="MMSAB OPERON REGULATORY PROTEIN"/>
    <property type="match status" value="1"/>
</dbReference>
<dbReference type="SUPFAM" id="SSF46689">
    <property type="entry name" value="Homeodomain-like"/>
    <property type="match status" value="2"/>
</dbReference>
<dbReference type="PANTHER" id="PTHR43280">
    <property type="entry name" value="ARAC-FAMILY TRANSCRIPTIONAL REGULATOR"/>
    <property type="match status" value="1"/>
</dbReference>
<proteinExistence type="predicted"/>
<gene>
    <name evidence="5" type="ORF">ACFO1S_26595</name>
</gene>
<evidence type="ECO:0000256" key="1">
    <source>
        <dbReference type="ARBA" id="ARBA00023015"/>
    </source>
</evidence>
<accession>A0ABV8SI34</accession>
<evidence type="ECO:0000259" key="4">
    <source>
        <dbReference type="PROSITE" id="PS01124"/>
    </source>
</evidence>
<dbReference type="InterPro" id="IPR018060">
    <property type="entry name" value="HTH_AraC"/>
</dbReference>
<sequence>MRMIINYNQPKRSARIVKRMEKRHGMKLDEHIALWSYAGLKILDLRHSFMGEGERKEGVPLPANGFIVGVRGAATLDLNGKIHTIGSSYVLHGCKGMSLDIWANEQFEYYLLLYRASLPGYIAKTLGKLADPHNPLAMSYGFRPDEPLALLRVMDQMEQAWMQGDALGKIRAKSEFYRFVHDVLLQYRGQLANRQMPDSVSQAVSYLHEHYRDNIALDDLAERLNYSPRHLSMRFKDRMGVSPIEYLIGIRIEHAAGLLLNTDAGLREIAVEVGYADVYYFSRLFKNRMGVSPVKFRSEFSGGQASDNRPFRISESSIGGRRLQGYDFNGNENRYQYLRGGSTKMPRNPKAGLAVSLLLSLTLILGAGDPNDLYGQGRCRHSGRAEAGRRPLLSGRCRIAWREARRHLRGVRWGGVRQ</sequence>
<dbReference type="InterPro" id="IPR018062">
    <property type="entry name" value="HTH_AraC-typ_CS"/>
</dbReference>
<dbReference type="InterPro" id="IPR020449">
    <property type="entry name" value="Tscrpt_reg_AraC-type_HTH"/>
</dbReference>
<evidence type="ECO:0000313" key="5">
    <source>
        <dbReference type="EMBL" id="MFC4306996.1"/>
    </source>
</evidence>
<dbReference type="SMART" id="SM00342">
    <property type="entry name" value="HTH_ARAC"/>
    <property type="match status" value="1"/>
</dbReference>
<dbReference type="EMBL" id="JBHSED010000070">
    <property type="protein sequence ID" value="MFC4306996.1"/>
    <property type="molecule type" value="Genomic_DNA"/>
</dbReference>
<keyword evidence="6" id="KW-1185">Reference proteome</keyword>
<dbReference type="PRINTS" id="PR00032">
    <property type="entry name" value="HTHARAC"/>
</dbReference>
<dbReference type="Pfam" id="PF12833">
    <property type="entry name" value="HTH_18"/>
    <property type="match status" value="1"/>
</dbReference>
<comment type="caution">
    <text evidence="5">The sequence shown here is derived from an EMBL/GenBank/DDBJ whole genome shotgun (WGS) entry which is preliminary data.</text>
</comment>
<evidence type="ECO:0000256" key="2">
    <source>
        <dbReference type="ARBA" id="ARBA00023125"/>
    </source>
</evidence>
<protein>
    <submittedName>
        <fullName evidence="5">Helix-turn-helix domain-containing protein</fullName>
    </submittedName>
</protein>
<keyword evidence="3" id="KW-0804">Transcription</keyword>
<feature type="domain" description="HTH araC/xylS-type" evidence="4">
    <location>
        <begin position="201"/>
        <end position="299"/>
    </location>
</feature>
<evidence type="ECO:0000256" key="3">
    <source>
        <dbReference type="ARBA" id="ARBA00023163"/>
    </source>
</evidence>
<organism evidence="5 6">
    <name type="scientific">Cohnella boryungensis</name>
    <dbReference type="NCBI Taxonomy" id="768479"/>
    <lineage>
        <taxon>Bacteria</taxon>
        <taxon>Bacillati</taxon>
        <taxon>Bacillota</taxon>
        <taxon>Bacilli</taxon>
        <taxon>Bacillales</taxon>
        <taxon>Paenibacillaceae</taxon>
        <taxon>Cohnella</taxon>
    </lineage>
</organism>
<dbReference type="Gene3D" id="1.10.10.60">
    <property type="entry name" value="Homeodomain-like"/>
    <property type="match status" value="2"/>
</dbReference>
<dbReference type="PROSITE" id="PS01124">
    <property type="entry name" value="HTH_ARAC_FAMILY_2"/>
    <property type="match status" value="1"/>
</dbReference>
<keyword evidence="1" id="KW-0805">Transcription regulation</keyword>
<name>A0ABV8SI34_9BACL</name>
<keyword evidence="2" id="KW-0238">DNA-binding</keyword>
<reference evidence="6" key="1">
    <citation type="journal article" date="2019" name="Int. J. Syst. Evol. Microbiol.">
        <title>The Global Catalogue of Microorganisms (GCM) 10K type strain sequencing project: providing services to taxonomists for standard genome sequencing and annotation.</title>
        <authorList>
            <consortium name="The Broad Institute Genomics Platform"/>
            <consortium name="The Broad Institute Genome Sequencing Center for Infectious Disease"/>
            <person name="Wu L."/>
            <person name="Ma J."/>
        </authorList>
    </citation>
    <scope>NUCLEOTIDE SEQUENCE [LARGE SCALE GENOMIC DNA]</scope>
    <source>
        <strain evidence="6">CGMCC 4.1641</strain>
    </source>
</reference>